<dbReference type="CDD" id="cd02248">
    <property type="entry name" value="Peptidase_C1A"/>
    <property type="match status" value="1"/>
</dbReference>
<keyword evidence="6" id="KW-0865">Zymogen</keyword>
<keyword evidence="8" id="KW-0458">Lysosome</keyword>
<dbReference type="SMART" id="SM00645">
    <property type="entry name" value="Pept_C1"/>
    <property type="match status" value="1"/>
</dbReference>
<keyword evidence="13" id="KW-1185">Reference proteome</keyword>
<evidence type="ECO:0000256" key="4">
    <source>
        <dbReference type="ARBA" id="ARBA00022801"/>
    </source>
</evidence>
<evidence type="ECO:0000313" key="13">
    <source>
        <dbReference type="Proteomes" id="UP000694387"/>
    </source>
</evidence>
<dbReference type="PROSITE" id="PS00139">
    <property type="entry name" value="THIOL_PROTEASE_CYS"/>
    <property type="match status" value="1"/>
</dbReference>
<dbReference type="SUPFAM" id="SSF54001">
    <property type="entry name" value="Cysteine proteinases"/>
    <property type="match status" value="1"/>
</dbReference>
<comment type="similarity">
    <text evidence="2">Belongs to the peptidase C1 family.</text>
</comment>
<dbReference type="InterPro" id="IPR013201">
    <property type="entry name" value="Prot_inhib_I29"/>
</dbReference>
<feature type="region of interest" description="Disordered" evidence="9">
    <location>
        <begin position="1"/>
        <end position="37"/>
    </location>
</feature>
<dbReference type="GeneTree" id="ENSGT00940000160227"/>
<dbReference type="InterPro" id="IPR000169">
    <property type="entry name" value="Pept_cys_AS"/>
</dbReference>
<dbReference type="InterPro" id="IPR038765">
    <property type="entry name" value="Papain-like_cys_pep_sf"/>
</dbReference>
<evidence type="ECO:0000256" key="1">
    <source>
        <dbReference type="ARBA" id="ARBA00004371"/>
    </source>
</evidence>
<dbReference type="InterPro" id="IPR039417">
    <property type="entry name" value="Peptidase_C1A_papain-like"/>
</dbReference>
<evidence type="ECO:0000256" key="8">
    <source>
        <dbReference type="ARBA" id="ARBA00023228"/>
    </source>
</evidence>
<dbReference type="GO" id="GO:0006508">
    <property type="term" value="P:proteolysis"/>
    <property type="evidence" value="ECO:0007669"/>
    <property type="project" value="UniProtKB-KW"/>
</dbReference>
<evidence type="ECO:0000259" key="10">
    <source>
        <dbReference type="SMART" id="SM00645"/>
    </source>
</evidence>
<name>A0A8C4PQB1_EQUAS</name>
<evidence type="ECO:0000256" key="5">
    <source>
        <dbReference type="ARBA" id="ARBA00022807"/>
    </source>
</evidence>
<dbReference type="Proteomes" id="UP000694387">
    <property type="component" value="Chromosome 2"/>
</dbReference>
<dbReference type="Pfam" id="PF00112">
    <property type="entry name" value="Peptidase_C1"/>
    <property type="match status" value="1"/>
</dbReference>
<dbReference type="Ensembl" id="ENSEAST00005024685.2">
    <property type="protein sequence ID" value="ENSEASP00005022754.2"/>
    <property type="gene ID" value="ENSEASG00005015510.2"/>
</dbReference>
<keyword evidence="4" id="KW-0378">Hydrolase</keyword>
<keyword evidence="7" id="KW-1015">Disulfide bond</keyword>
<gene>
    <name evidence="12" type="primary">CTSH</name>
</gene>
<dbReference type="PANTHER" id="PTHR12411">
    <property type="entry name" value="CYSTEINE PROTEASE FAMILY C1-RELATED"/>
    <property type="match status" value="1"/>
</dbReference>
<protein>
    <submittedName>
        <fullName evidence="12">Cathepsin H</fullName>
    </submittedName>
</protein>
<comment type="subcellular location">
    <subcellularLocation>
        <location evidence="1">Lysosome</location>
    </subcellularLocation>
</comment>
<dbReference type="AlphaFoldDB" id="A0A8C4PQB1"/>
<keyword evidence="3" id="KW-0645">Protease</keyword>
<accession>A0A8C4PQB1</accession>
<feature type="domain" description="Cathepsin propeptide inhibitor" evidence="11">
    <location>
        <begin position="86"/>
        <end position="141"/>
    </location>
</feature>
<reference evidence="12" key="3">
    <citation type="submission" date="2025-09" db="UniProtKB">
        <authorList>
            <consortium name="Ensembl"/>
        </authorList>
    </citation>
    <scope>IDENTIFICATION</scope>
</reference>
<evidence type="ECO:0000256" key="7">
    <source>
        <dbReference type="ARBA" id="ARBA00023157"/>
    </source>
</evidence>
<dbReference type="SMART" id="SM00848">
    <property type="entry name" value="Inhibitor_I29"/>
    <property type="match status" value="1"/>
</dbReference>
<dbReference type="Gene3D" id="3.90.70.10">
    <property type="entry name" value="Cysteine proteinases"/>
    <property type="match status" value="1"/>
</dbReference>
<dbReference type="InterPro" id="IPR013128">
    <property type="entry name" value="Peptidase_C1A"/>
</dbReference>
<evidence type="ECO:0000256" key="9">
    <source>
        <dbReference type="SAM" id="MobiDB-lite"/>
    </source>
</evidence>
<dbReference type="InterPro" id="IPR000668">
    <property type="entry name" value="Peptidase_C1A_C"/>
</dbReference>
<evidence type="ECO:0000256" key="2">
    <source>
        <dbReference type="ARBA" id="ARBA00008455"/>
    </source>
</evidence>
<dbReference type="Pfam" id="PF08246">
    <property type="entry name" value="Inhibitor_I29"/>
    <property type="match status" value="1"/>
</dbReference>
<evidence type="ECO:0000313" key="12">
    <source>
        <dbReference type="Ensembl" id="ENSEASP00005022754.2"/>
    </source>
</evidence>
<evidence type="ECO:0000256" key="6">
    <source>
        <dbReference type="ARBA" id="ARBA00023145"/>
    </source>
</evidence>
<dbReference type="GO" id="GO:0005764">
    <property type="term" value="C:lysosome"/>
    <property type="evidence" value="ECO:0007669"/>
    <property type="project" value="UniProtKB-SubCell"/>
</dbReference>
<reference evidence="12" key="2">
    <citation type="submission" date="2025-08" db="UniProtKB">
        <authorList>
            <consortium name="Ensembl"/>
        </authorList>
    </citation>
    <scope>IDENTIFICATION</scope>
</reference>
<reference evidence="12 13" key="1">
    <citation type="journal article" date="2020" name="Nat. Commun.">
        <title>Donkey genomes provide new insights into domestication and selection for coat color.</title>
        <authorList>
            <person name="Wang"/>
            <person name="C."/>
            <person name="Li"/>
            <person name="H."/>
            <person name="Guo"/>
            <person name="Y."/>
            <person name="Huang"/>
            <person name="J."/>
            <person name="Sun"/>
            <person name="Y."/>
            <person name="Min"/>
            <person name="J."/>
            <person name="Wang"/>
            <person name="J."/>
            <person name="Fang"/>
            <person name="X."/>
            <person name="Zhao"/>
            <person name="Z."/>
            <person name="Wang"/>
            <person name="S."/>
            <person name="Zhang"/>
            <person name="Y."/>
            <person name="Liu"/>
            <person name="Q."/>
            <person name="Jiang"/>
            <person name="Q."/>
            <person name="Wang"/>
            <person name="X."/>
            <person name="Guo"/>
            <person name="Y."/>
            <person name="Yang"/>
            <person name="C."/>
            <person name="Wang"/>
            <person name="Y."/>
            <person name="Tian"/>
            <person name="F."/>
            <person name="Zhuang"/>
            <person name="G."/>
            <person name="Fan"/>
            <person name="Y."/>
            <person name="Gao"/>
            <person name="Q."/>
            <person name="Li"/>
            <person name="Y."/>
            <person name="Ju"/>
            <person name="Z."/>
            <person name="Li"/>
            <person name="J."/>
            <person name="Li"/>
            <person name="R."/>
            <person name="Hou"/>
            <person name="M."/>
            <person name="Yang"/>
            <person name="G."/>
            <person name="Liu"/>
            <person name="G."/>
            <person name="Liu"/>
            <person name="W."/>
            <person name="Guo"/>
            <person name="J."/>
            <person name="Pan"/>
            <person name="S."/>
            <person name="Fan"/>
            <person name="G."/>
            <person name="Zhang"/>
            <person name="W."/>
            <person name="Zhang"/>
            <person name="R."/>
            <person name="Yu"/>
            <person name="J."/>
            <person name="Zhang"/>
            <person name="X."/>
            <person name="Yin"/>
            <person name="Q."/>
            <person name="Ji"/>
            <person name="C."/>
            <person name="Jin"/>
            <person name="Y."/>
            <person name="Yue"/>
            <person name="G."/>
            <person name="Liu"/>
            <person name="M."/>
            <person name="Xu"/>
            <person name="J."/>
            <person name="Liu"/>
            <person name="S."/>
            <person name="Jordana"/>
            <person name="J."/>
            <person name="Noce"/>
            <person name="A."/>
            <person name="Amills"/>
            <person name="M."/>
            <person name="Wu"/>
            <person name="D.D."/>
            <person name="Li"/>
            <person name="S."/>
            <person name="Zhou"/>
            <person name="X. and Zhong"/>
            <person name="J."/>
        </authorList>
    </citation>
    <scope>NUCLEOTIDE SEQUENCE [LARGE SCALE GENOMIC DNA]</scope>
</reference>
<evidence type="ECO:0000256" key="3">
    <source>
        <dbReference type="ARBA" id="ARBA00022670"/>
    </source>
</evidence>
<proteinExistence type="inferred from homology"/>
<organism evidence="12 13">
    <name type="scientific">Equus asinus</name>
    <name type="common">Donkey</name>
    <name type="synonym">Equus africanus asinus</name>
    <dbReference type="NCBI Taxonomy" id="9793"/>
    <lineage>
        <taxon>Eukaryota</taxon>
        <taxon>Metazoa</taxon>
        <taxon>Chordata</taxon>
        <taxon>Craniata</taxon>
        <taxon>Vertebrata</taxon>
        <taxon>Euteleostomi</taxon>
        <taxon>Mammalia</taxon>
        <taxon>Eutheria</taxon>
        <taxon>Laurasiatheria</taxon>
        <taxon>Perissodactyla</taxon>
        <taxon>Equidae</taxon>
        <taxon>Equus</taxon>
    </lineage>
</organism>
<evidence type="ECO:0000259" key="11">
    <source>
        <dbReference type="SMART" id="SM00848"/>
    </source>
</evidence>
<sequence>MWPGREVGMRRGGRKEAAETRSRCRPAPPAALGRLRGGAGSQCAGRAAAAAMRSVLPLLCAGAWLLGAPACGASDLSVSPLEKFHFKSWMVQHQKKYSSEEYHHRLQTFVSNWRKINAHNTGNHTFRMGLNQFSAMNFAELKHKYLWSEPQNCSATKGNYLRGAGPYPPSVDWRKKGNFVSPVKNQGGCGSCWTFSTTGALESAVAIASGKLLSLAEQQLVDCAQNFNNHGCQGGLPSQAFEYIRYNKGIMGEDTYPYKGQDGDCKFQPNKAIAFVKDVANITLNDEKAMVEAVALYNPVSFAFEVTEDFMMYRKGIYSRYFLIERGKNMCGLAACASYPIPLV</sequence>
<dbReference type="GO" id="GO:0008234">
    <property type="term" value="F:cysteine-type peptidase activity"/>
    <property type="evidence" value="ECO:0007669"/>
    <property type="project" value="UniProtKB-KW"/>
</dbReference>
<feature type="domain" description="Peptidase C1A papain C-terminal" evidence="10">
    <location>
        <begin position="167"/>
        <end position="341"/>
    </location>
</feature>
<keyword evidence="5" id="KW-0788">Thiol protease</keyword>